<dbReference type="SMART" id="SM00326">
    <property type="entry name" value="SH3"/>
    <property type="match status" value="1"/>
</dbReference>
<organism evidence="8 9">
    <name type="scientific">Crepidotus variabilis</name>
    <dbReference type="NCBI Taxonomy" id="179855"/>
    <lineage>
        <taxon>Eukaryota</taxon>
        <taxon>Fungi</taxon>
        <taxon>Dikarya</taxon>
        <taxon>Basidiomycota</taxon>
        <taxon>Agaricomycotina</taxon>
        <taxon>Agaricomycetes</taxon>
        <taxon>Agaricomycetidae</taxon>
        <taxon>Agaricales</taxon>
        <taxon>Agaricineae</taxon>
        <taxon>Crepidotaceae</taxon>
        <taxon>Crepidotus</taxon>
    </lineage>
</organism>
<evidence type="ECO:0000256" key="1">
    <source>
        <dbReference type="ARBA" id="ARBA00004496"/>
    </source>
</evidence>
<reference evidence="8" key="1">
    <citation type="submission" date="2020-11" db="EMBL/GenBank/DDBJ databases">
        <authorList>
            <consortium name="DOE Joint Genome Institute"/>
            <person name="Ahrendt S."/>
            <person name="Riley R."/>
            <person name="Andreopoulos W."/>
            <person name="Labutti K."/>
            <person name="Pangilinan J."/>
            <person name="Ruiz-Duenas F.J."/>
            <person name="Barrasa J.M."/>
            <person name="Sanchez-Garcia M."/>
            <person name="Camarero S."/>
            <person name="Miyauchi S."/>
            <person name="Serrano A."/>
            <person name="Linde D."/>
            <person name="Babiker R."/>
            <person name="Drula E."/>
            <person name="Ayuso-Fernandez I."/>
            <person name="Pacheco R."/>
            <person name="Padilla G."/>
            <person name="Ferreira P."/>
            <person name="Barriuso J."/>
            <person name="Kellner H."/>
            <person name="Castanera R."/>
            <person name="Alfaro M."/>
            <person name="Ramirez L."/>
            <person name="Pisabarro A.G."/>
            <person name="Kuo A."/>
            <person name="Tritt A."/>
            <person name="Lipzen A."/>
            <person name="He G."/>
            <person name="Yan M."/>
            <person name="Ng V."/>
            <person name="Cullen D."/>
            <person name="Martin F."/>
            <person name="Rosso M.-N."/>
            <person name="Henrissat B."/>
            <person name="Hibbett D."/>
            <person name="Martinez A.T."/>
            <person name="Grigoriev I.V."/>
        </authorList>
    </citation>
    <scope>NUCLEOTIDE SEQUENCE</scope>
    <source>
        <strain evidence="8">CBS 506.95</strain>
    </source>
</reference>
<dbReference type="Gene3D" id="2.30.30.40">
    <property type="entry name" value="SH3 Domains"/>
    <property type="match status" value="1"/>
</dbReference>
<evidence type="ECO:0000256" key="4">
    <source>
        <dbReference type="ARBA" id="ARBA00022553"/>
    </source>
</evidence>
<sequence>MANQLQDGKTETPTDELSSPFKSAFKHPALVRKNERIFLLLSPGSNATFEVGQVKEFVLFDQHLRQGGIVDTVPFGYSLFAEKYNEGAECLGRFATFSLGVVGSHLTVKPDGEPIKWETFKIDDSLVGWDRSKERKEGTEESFVVVDSEQASSQKKELDEIATKLKTRIKLLHTINAFYNARALVERRFSHGLAELSSILSNAVDPIPELENSLSTLRLEARAQADFHSKDADKVYSDFIPETLAMIQKSETFLNKALNPLLKKFSNNPDESDSQQQTNIENLLVSYRRLEAAQLESIKDKLWDYSNLVSGACVNDDDSSEKLRLALENFELSDEDQPYIWDSSLDLSGADLTPVSSPKPDATIPRLDDAEHETHTRPLPKIVPINYESHTIIPRSILFYVKALHDYTTTVPEEFDFKVGDIIAVLKVRKSGWWTGEPILGDETVKTGKKVFPSNYVTIL</sequence>
<evidence type="ECO:0000256" key="6">
    <source>
        <dbReference type="SAM" id="MobiDB-lite"/>
    </source>
</evidence>
<evidence type="ECO:0000313" key="9">
    <source>
        <dbReference type="Proteomes" id="UP000807306"/>
    </source>
</evidence>
<dbReference type="GO" id="GO:0007010">
    <property type="term" value="P:cytoskeleton organization"/>
    <property type="evidence" value="ECO:0007669"/>
    <property type="project" value="TreeGrafter"/>
</dbReference>
<dbReference type="CDD" id="cd00174">
    <property type="entry name" value="SH3"/>
    <property type="match status" value="1"/>
</dbReference>
<evidence type="ECO:0000313" key="8">
    <source>
        <dbReference type="EMBL" id="KAF9523828.1"/>
    </source>
</evidence>
<dbReference type="Pfam" id="PF00018">
    <property type="entry name" value="SH3_1"/>
    <property type="match status" value="1"/>
</dbReference>
<protein>
    <recommendedName>
        <fullName evidence="7">SH3 domain-containing protein</fullName>
    </recommendedName>
</protein>
<feature type="region of interest" description="Disordered" evidence="6">
    <location>
        <begin position="354"/>
        <end position="373"/>
    </location>
</feature>
<dbReference type="GO" id="GO:0009898">
    <property type="term" value="C:cytoplasmic side of plasma membrane"/>
    <property type="evidence" value="ECO:0007669"/>
    <property type="project" value="TreeGrafter"/>
</dbReference>
<feature type="domain" description="SH3" evidence="7">
    <location>
        <begin position="396"/>
        <end position="460"/>
    </location>
</feature>
<accession>A0A9P6E7J0</accession>
<dbReference type="EMBL" id="MU157909">
    <property type="protein sequence ID" value="KAF9523828.1"/>
    <property type="molecule type" value="Genomic_DNA"/>
</dbReference>
<evidence type="ECO:0000256" key="3">
    <source>
        <dbReference type="ARBA" id="ARBA00022490"/>
    </source>
</evidence>
<dbReference type="PANTHER" id="PTHR23065:SF7">
    <property type="entry name" value="NOSTRIN, ISOFORM H"/>
    <property type="match status" value="1"/>
</dbReference>
<dbReference type="InterPro" id="IPR036028">
    <property type="entry name" value="SH3-like_dom_sf"/>
</dbReference>
<dbReference type="PANTHER" id="PTHR23065">
    <property type="entry name" value="PROLINE-SERINE-THREONINE PHOSPHATASE INTERACTING PROTEIN 1"/>
    <property type="match status" value="1"/>
</dbReference>
<gene>
    <name evidence="8" type="ORF">CPB83DRAFT_862169</name>
</gene>
<evidence type="ECO:0000259" key="7">
    <source>
        <dbReference type="PROSITE" id="PS50002"/>
    </source>
</evidence>
<dbReference type="PROSITE" id="PS50002">
    <property type="entry name" value="SH3"/>
    <property type="match status" value="1"/>
</dbReference>
<name>A0A9P6E7J0_9AGAR</name>
<evidence type="ECO:0000256" key="5">
    <source>
        <dbReference type="PROSITE-ProRule" id="PRU00192"/>
    </source>
</evidence>
<dbReference type="PRINTS" id="PR00452">
    <property type="entry name" value="SH3DOMAIN"/>
</dbReference>
<dbReference type="GO" id="GO:0120104">
    <property type="term" value="C:mitotic actomyosin contractile ring, proximal layer"/>
    <property type="evidence" value="ECO:0007669"/>
    <property type="project" value="TreeGrafter"/>
</dbReference>
<keyword evidence="9" id="KW-1185">Reference proteome</keyword>
<evidence type="ECO:0000256" key="2">
    <source>
        <dbReference type="ARBA" id="ARBA00022443"/>
    </source>
</evidence>
<keyword evidence="4" id="KW-0597">Phosphoprotein</keyword>
<keyword evidence="3" id="KW-0963">Cytoplasm</keyword>
<proteinExistence type="predicted"/>
<dbReference type="AlphaFoldDB" id="A0A9P6E7J0"/>
<comment type="caution">
    <text evidence="8">The sequence shown here is derived from an EMBL/GenBank/DDBJ whole genome shotgun (WGS) entry which is preliminary data.</text>
</comment>
<keyword evidence="2 5" id="KW-0728">SH3 domain</keyword>
<dbReference type="SUPFAM" id="SSF103657">
    <property type="entry name" value="BAR/IMD domain-like"/>
    <property type="match status" value="1"/>
</dbReference>
<dbReference type="SUPFAM" id="SSF50044">
    <property type="entry name" value="SH3-domain"/>
    <property type="match status" value="1"/>
</dbReference>
<dbReference type="Proteomes" id="UP000807306">
    <property type="component" value="Unassembled WGS sequence"/>
</dbReference>
<dbReference type="InterPro" id="IPR001452">
    <property type="entry name" value="SH3_domain"/>
</dbReference>
<dbReference type="OrthoDB" id="2528517at2759"/>
<feature type="region of interest" description="Disordered" evidence="6">
    <location>
        <begin position="1"/>
        <end position="20"/>
    </location>
</feature>
<comment type="subcellular location">
    <subcellularLocation>
        <location evidence="1">Cytoplasm</location>
    </subcellularLocation>
</comment>
<dbReference type="Gene3D" id="1.20.1270.60">
    <property type="entry name" value="Arfaptin homology (AH) domain/BAR domain"/>
    <property type="match status" value="1"/>
</dbReference>
<dbReference type="GO" id="GO:0005543">
    <property type="term" value="F:phospholipid binding"/>
    <property type="evidence" value="ECO:0007669"/>
    <property type="project" value="TreeGrafter"/>
</dbReference>
<dbReference type="InterPro" id="IPR027267">
    <property type="entry name" value="AH/BAR_dom_sf"/>
</dbReference>